<dbReference type="Pfam" id="PF01406">
    <property type="entry name" value="tRNA-synt_1e"/>
    <property type="match status" value="1"/>
</dbReference>
<comment type="subunit">
    <text evidence="2">Monomer.</text>
</comment>
<dbReference type="GO" id="GO:0006423">
    <property type="term" value="P:cysteinyl-tRNA aminoacylation"/>
    <property type="evidence" value="ECO:0007669"/>
    <property type="project" value="TreeGrafter"/>
</dbReference>
<keyword evidence="3 7" id="KW-0436">Ligase</keyword>
<comment type="similarity">
    <text evidence="1">Belongs to the class-I aminoacyl-tRNA synthetase family.</text>
</comment>
<evidence type="ECO:0000256" key="5">
    <source>
        <dbReference type="ARBA" id="ARBA00022840"/>
    </source>
</evidence>
<evidence type="ECO:0000256" key="1">
    <source>
        <dbReference type="ARBA" id="ARBA00005594"/>
    </source>
</evidence>
<accession>A0A7C5M247</accession>
<dbReference type="InterPro" id="IPR014729">
    <property type="entry name" value="Rossmann-like_a/b/a_fold"/>
</dbReference>
<evidence type="ECO:0000256" key="2">
    <source>
        <dbReference type="ARBA" id="ARBA00011245"/>
    </source>
</evidence>
<organism evidence="7">
    <name type="scientific">Hellea balneolensis</name>
    <dbReference type="NCBI Taxonomy" id="287478"/>
    <lineage>
        <taxon>Bacteria</taxon>
        <taxon>Pseudomonadati</taxon>
        <taxon>Pseudomonadota</taxon>
        <taxon>Alphaproteobacteria</taxon>
        <taxon>Maricaulales</taxon>
        <taxon>Robiginitomaculaceae</taxon>
        <taxon>Hellea</taxon>
    </lineage>
</organism>
<dbReference type="Proteomes" id="UP000885830">
    <property type="component" value="Unassembled WGS sequence"/>
</dbReference>
<dbReference type="SUPFAM" id="SSF52374">
    <property type="entry name" value="Nucleotidylyl transferase"/>
    <property type="match status" value="1"/>
</dbReference>
<keyword evidence="4" id="KW-0547">Nucleotide-binding</keyword>
<proteinExistence type="inferred from homology"/>
<dbReference type="GO" id="GO:0004817">
    <property type="term" value="F:cysteine-tRNA ligase activity"/>
    <property type="evidence" value="ECO:0007669"/>
    <property type="project" value="TreeGrafter"/>
</dbReference>
<reference evidence="7" key="1">
    <citation type="journal article" date="2020" name="mSystems">
        <title>Genome- and Community-Level Interaction Insights into Carbon Utilization and Element Cycling Functions of Hydrothermarchaeota in Hydrothermal Sediment.</title>
        <authorList>
            <person name="Zhou Z."/>
            <person name="Liu Y."/>
            <person name="Xu W."/>
            <person name="Pan J."/>
            <person name="Luo Z.H."/>
            <person name="Li M."/>
        </authorList>
    </citation>
    <scope>NUCLEOTIDE SEQUENCE [LARGE SCALE GENOMIC DNA]</scope>
    <source>
        <strain evidence="7">HyVt-485</strain>
    </source>
</reference>
<keyword evidence="5" id="KW-0067">ATP-binding</keyword>
<evidence type="ECO:0000256" key="4">
    <source>
        <dbReference type="ARBA" id="ARBA00022741"/>
    </source>
</evidence>
<dbReference type="GO" id="GO:0005524">
    <property type="term" value="F:ATP binding"/>
    <property type="evidence" value="ECO:0007669"/>
    <property type="project" value="UniProtKB-KW"/>
</dbReference>
<evidence type="ECO:0000313" key="7">
    <source>
        <dbReference type="EMBL" id="HHL43731.1"/>
    </source>
</evidence>
<dbReference type="EMBL" id="DRMJ01000468">
    <property type="protein sequence ID" value="HHL43731.1"/>
    <property type="molecule type" value="Genomic_DNA"/>
</dbReference>
<comment type="caution">
    <text evidence="7">The sequence shown here is derived from an EMBL/GenBank/DDBJ whole genome shotgun (WGS) entry which is preliminary data.</text>
</comment>
<gene>
    <name evidence="7" type="ORF">ENJ42_08940</name>
</gene>
<feature type="domain" description="tRNA synthetases class I catalytic" evidence="6">
    <location>
        <begin position="21"/>
        <end position="183"/>
    </location>
</feature>
<sequence length="183" mass="20758">MMDNKPVLTLYNSLTRKKEAFTPMDAKKVTMYCCGPTVYSYAHIGNARAAVVADVLFRVLRYIYGENHVEYARNITDIDDKIIKASQELGVPMEELTEKYARIYNEDLAAIGCLTPTYQPKATDNIKEMVKLIEDLLDKEIAYISEGHVLFDVTKDKDYGKLSGRKLDDNRAGARVEVASYKK</sequence>
<feature type="non-terminal residue" evidence="7">
    <location>
        <position position="183"/>
    </location>
</feature>
<name>A0A7C5M247_9PROT</name>
<dbReference type="GO" id="GO:0005829">
    <property type="term" value="C:cytosol"/>
    <property type="evidence" value="ECO:0007669"/>
    <property type="project" value="TreeGrafter"/>
</dbReference>
<evidence type="ECO:0000259" key="6">
    <source>
        <dbReference type="Pfam" id="PF01406"/>
    </source>
</evidence>
<dbReference type="Gene3D" id="3.40.50.620">
    <property type="entry name" value="HUPs"/>
    <property type="match status" value="1"/>
</dbReference>
<dbReference type="AlphaFoldDB" id="A0A7C5M247"/>
<dbReference type="InterPro" id="IPR032678">
    <property type="entry name" value="tRNA-synt_1_cat_dom"/>
</dbReference>
<dbReference type="PANTHER" id="PTHR10890">
    <property type="entry name" value="CYSTEINYL-TRNA SYNTHETASE"/>
    <property type="match status" value="1"/>
</dbReference>
<protein>
    <submittedName>
        <fullName evidence="7">Cysteine--tRNA ligase</fullName>
    </submittedName>
</protein>
<dbReference type="PRINTS" id="PR00983">
    <property type="entry name" value="TRNASYNTHCYS"/>
</dbReference>
<dbReference type="PANTHER" id="PTHR10890:SF3">
    <property type="entry name" value="CYSTEINE--TRNA LIGASE, CYTOPLASMIC"/>
    <property type="match status" value="1"/>
</dbReference>
<evidence type="ECO:0000256" key="3">
    <source>
        <dbReference type="ARBA" id="ARBA00022598"/>
    </source>
</evidence>
<dbReference type="InterPro" id="IPR024909">
    <property type="entry name" value="Cys-tRNA/MSH_ligase"/>
</dbReference>